<dbReference type="GO" id="GO:0004540">
    <property type="term" value="F:RNA nuclease activity"/>
    <property type="evidence" value="ECO:0007669"/>
    <property type="project" value="InterPro"/>
</dbReference>
<comment type="caution">
    <text evidence="2">The sequence shown here is derived from an EMBL/GenBank/DDBJ whole genome shotgun (WGS) entry which is preliminary data.</text>
</comment>
<name>A0AA90V039_9BACT</name>
<dbReference type="Gene3D" id="3.40.50.1010">
    <property type="entry name" value="5'-nuclease"/>
    <property type="match status" value="1"/>
</dbReference>
<sequence>MEQQKQRVIVYIDGFNFYFGLKHNAKWKKYYWLDVVKLFESFMRPNQELVAVKYFSAKPDDMDQSLRQNAFFQANKENPKFKLILGKYLKKEITCFKCGNIIHTHEEKETDVRIATQIVADAYQDNCDIQIVVSADSDMIPAIELATEAKHKVFIYFPPHQYSSNLAAMGAGKPIQMKQYETRFKQSMLPDVVHLNKANFDLHIPPKWKGFQNQ</sequence>
<dbReference type="RefSeq" id="WP_153118952.1">
    <property type="nucleotide sequence ID" value="NZ_CP134813.1"/>
</dbReference>
<dbReference type="Pfam" id="PF01936">
    <property type="entry name" value="NYN"/>
    <property type="match status" value="1"/>
</dbReference>
<dbReference type="Proteomes" id="UP000421408">
    <property type="component" value="Unassembled WGS sequence"/>
</dbReference>
<accession>A0AA90V039</accession>
<dbReference type="InterPro" id="IPR021139">
    <property type="entry name" value="NYN"/>
</dbReference>
<dbReference type="PANTHER" id="PTHR35458">
    <property type="entry name" value="SLR0755 PROTEIN"/>
    <property type="match status" value="1"/>
</dbReference>
<dbReference type="PANTHER" id="PTHR35458:SF8">
    <property type="entry name" value="SLR0650 PROTEIN"/>
    <property type="match status" value="1"/>
</dbReference>
<dbReference type="EMBL" id="VZCC01000060">
    <property type="protein sequence ID" value="MQN84072.1"/>
    <property type="molecule type" value="Genomic_DNA"/>
</dbReference>
<evidence type="ECO:0000313" key="2">
    <source>
        <dbReference type="EMBL" id="MQN84072.1"/>
    </source>
</evidence>
<dbReference type="InterPro" id="IPR047140">
    <property type="entry name" value="LabA"/>
</dbReference>
<evidence type="ECO:0000313" key="3">
    <source>
        <dbReference type="Proteomes" id="UP000421408"/>
    </source>
</evidence>
<protein>
    <submittedName>
        <fullName evidence="2">NYN domain-containing protein</fullName>
    </submittedName>
</protein>
<feature type="domain" description="NYN" evidence="1">
    <location>
        <begin position="7"/>
        <end position="164"/>
    </location>
</feature>
<evidence type="ECO:0000259" key="1">
    <source>
        <dbReference type="Pfam" id="PF01936"/>
    </source>
</evidence>
<dbReference type="CDD" id="cd18722">
    <property type="entry name" value="PIN_NicB-like"/>
    <property type="match status" value="1"/>
</dbReference>
<organism evidence="2 3">
    <name type="scientific">Segatella copri</name>
    <dbReference type="NCBI Taxonomy" id="165179"/>
    <lineage>
        <taxon>Bacteria</taxon>
        <taxon>Pseudomonadati</taxon>
        <taxon>Bacteroidota</taxon>
        <taxon>Bacteroidia</taxon>
        <taxon>Bacteroidales</taxon>
        <taxon>Prevotellaceae</taxon>
        <taxon>Segatella</taxon>
    </lineage>
</organism>
<dbReference type="AlphaFoldDB" id="A0AA90V039"/>
<gene>
    <name evidence="2" type="ORF">F7D74_08825</name>
</gene>
<reference evidence="3" key="1">
    <citation type="submission" date="2019-09" db="EMBL/GenBank/DDBJ databases">
        <title>Distinct polysaccharide growth profiles of human intestinal Prevotella copri isolates.</title>
        <authorList>
            <person name="Fehlner-Peach H."/>
            <person name="Magnabosco C."/>
            <person name="Raghavan V."/>
            <person name="Scher J.U."/>
            <person name="Tett A."/>
            <person name="Cox L.M."/>
            <person name="Gottsegen C."/>
            <person name="Watters A."/>
            <person name="Wiltshire- Gordon J.D."/>
            <person name="Segata N."/>
            <person name="Bonneau R."/>
            <person name="Littman D.R."/>
        </authorList>
    </citation>
    <scope>NUCLEOTIDE SEQUENCE [LARGE SCALE GENOMIC DNA]</scope>
    <source>
        <strain evidence="3">iAA108</strain>
    </source>
</reference>
<proteinExistence type="predicted"/>